<dbReference type="Proteomes" id="UP000011815">
    <property type="component" value="Chromosome"/>
</dbReference>
<dbReference type="RefSeq" id="WP_015430131.1">
    <property type="nucleotide sequence ID" value="NC_020510.1"/>
</dbReference>
<evidence type="ECO:0000313" key="2">
    <source>
        <dbReference type="Proteomes" id="UP000011815"/>
    </source>
</evidence>
<accession>M4ZT09</accession>
<dbReference type="STRING" id="1229512.BPAA_543"/>
<dbReference type="HOGENOM" id="CLU_098275_1_0_10"/>
<dbReference type="eggNOG" id="COG3117">
    <property type="taxonomic scope" value="Bacteria"/>
</dbReference>
<evidence type="ECO:0000313" key="1">
    <source>
        <dbReference type="EMBL" id="BAM99812.1"/>
    </source>
</evidence>
<dbReference type="PATRIC" id="fig|1229512.3.peg.526"/>
<name>M4ZT09_9FLAO</name>
<gene>
    <name evidence="1" type="ORF">BPAA_543</name>
</gene>
<reference evidence="1 2" key="1">
    <citation type="journal article" date="2013" name="Biol. Lett.">
        <title>Maintenance of essential amino acid synthesis pathways in the Blattabacterium cuenoti symbiont of a wood-feeding cockroach.</title>
        <authorList>
            <person name="Tokuda G."/>
            <person name="Elbourne L.D.H."/>
            <person name="Kinjo Y."/>
            <person name="Saitoh S."/>
            <person name="Sabree Z."/>
            <person name="Hojo M."/>
            <person name="Yamada A."/>
            <person name="Hayashi Y."/>
            <person name="Shigenobu S."/>
            <person name="Bandi C."/>
            <person name="Paulsen I.T."/>
            <person name="Watanabe H."/>
            <person name="Lo N."/>
        </authorList>
    </citation>
    <scope>NUCLEOTIDE SEQUENCE [LARGE SCALE GENOMIC DNA]</scope>
    <source>
        <strain evidence="1 2">BPAA</strain>
    </source>
</reference>
<sequence length="157" mass="18883">MNRKPIIIKKNRKEVPKNIFFKTNLFYKEKGFLKFFIYSPVIKEYAFYTLFPNGLNLFIYDQNTNQYTYISADWVKSIYKIFYHIKGNIKIMNYKGDLLKTEEIFWDRRKKKIFNKKYTTIISHSNEIILHATNGIEASEDLKKIRLKNISGTFPIK</sequence>
<organism evidence="1 2">
    <name type="scientific">Blattabacterium cuenoti BPAA</name>
    <dbReference type="NCBI Taxonomy" id="1229512"/>
    <lineage>
        <taxon>Bacteria</taxon>
        <taxon>Pseudomonadati</taxon>
        <taxon>Bacteroidota</taxon>
        <taxon>Flavobacteriia</taxon>
        <taxon>Flavobacteriales</taxon>
        <taxon>Blattabacteriaceae</taxon>
        <taxon>Blattabacterium</taxon>
    </lineage>
</organism>
<dbReference type="KEGG" id="blp:BPAA_543"/>
<dbReference type="AlphaFoldDB" id="M4ZT09"/>
<dbReference type="EMBL" id="AP012548">
    <property type="protein sequence ID" value="BAM99812.1"/>
    <property type="molecule type" value="Genomic_DNA"/>
</dbReference>
<protein>
    <submittedName>
        <fullName evidence="1">Uncharacterized protein</fullName>
    </submittedName>
</protein>
<proteinExistence type="predicted"/>